<sequence length="62" mass="7210">MDIKALRDQDISTLNETLMTLLKEHFELRMQHRSAQLDDSSKLGKTKRSIAQVKTIIREKQA</sequence>
<dbReference type="NCBIfam" id="TIGR00012">
    <property type="entry name" value="L29"/>
    <property type="match status" value="1"/>
</dbReference>
<keyword evidence="2 4" id="KW-0689">Ribosomal protein</keyword>
<dbReference type="Gene3D" id="1.10.287.310">
    <property type="match status" value="1"/>
</dbReference>
<evidence type="ECO:0000256" key="1">
    <source>
        <dbReference type="ARBA" id="ARBA00009254"/>
    </source>
</evidence>
<accession>A0A1W1D7E5</accession>
<comment type="similarity">
    <text evidence="1">Belongs to the universal ribosomal protein uL29 family.</text>
</comment>
<evidence type="ECO:0000313" key="4">
    <source>
        <dbReference type="EMBL" id="SFV76541.1"/>
    </source>
</evidence>
<evidence type="ECO:0000256" key="3">
    <source>
        <dbReference type="ARBA" id="ARBA00023274"/>
    </source>
</evidence>
<dbReference type="GO" id="GO:0005840">
    <property type="term" value="C:ribosome"/>
    <property type="evidence" value="ECO:0007669"/>
    <property type="project" value="UniProtKB-KW"/>
</dbReference>
<dbReference type="InterPro" id="IPR036049">
    <property type="entry name" value="Ribosomal_uL29_sf"/>
</dbReference>
<gene>
    <name evidence="4" type="ORF">MNB_SUP05-4-11</name>
</gene>
<dbReference type="SUPFAM" id="SSF46561">
    <property type="entry name" value="Ribosomal protein L29 (L29p)"/>
    <property type="match status" value="1"/>
</dbReference>
<dbReference type="CDD" id="cd00427">
    <property type="entry name" value="Ribosomal_L29_HIP"/>
    <property type="match status" value="1"/>
</dbReference>
<organism evidence="4">
    <name type="scientific">hydrothermal vent metagenome</name>
    <dbReference type="NCBI Taxonomy" id="652676"/>
    <lineage>
        <taxon>unclassified sequences</taxon>
        <taxon>metagenomes</taxon>
        <taxon>ecological metagenomes</taxon>
    </lineage>
</organism>
<protein>
    <submittedName>
        <fullName evidence="4">LSU ribosomal protein L29p (L35e)</fullName>
    </submittedName>
</protein>
<reference evidence="4" key="1">
    <citation type="submission" date="2016-10" db="EMBL/GenBank/DDBJ databases">
        <authorList>
            <person name="de Groot N.N."/>
        </authorList>
    </citation>
    <scope>NUCLEOTIDE SEQUENCE</scope>
</reference>
<dbReference type="EMBL" id="FPHR01000005">
    <property type="protein sequence ID" value="SFV76541.1"/>
    <property type="molecule type" value="Genomic_DNA"/>
</dbReference>
<dbReference type="InterPro" id="IPR001854">
    <property type="entry name" value="Ribosomal_uL29"/>
</dbReference>
<evidence type="ECO:0000256" key="2">
    <source>
        <dbReference type="ARBA" id="ARBA00022980"/>
    </source>
</evidence>
<dbReference type="GO" id="GO:1990904">
    <property type="term" value="C:ribonucleoprotein complex"/>
    <property type="evidence" value="ECO:0007669"/>
    <property type="project" value="UniProtKB-KW"/>
</dbReference>
<dbReference type="GO" id="GO:0003735">
    <property type="term" value="F:structural constituent of ribosome"/>
    <property type="evidence" value="ECO:0007669"/>
    <property type="project" value="InterPro"/>
</dbReference>
<dbReference type="Pfam" id="PF00831">
    <property type="entry name" value="Ribosomal_L29"/>
    <property type="match status" value="1"/>
</dbReference>
<keyword evidence="3" id="KW-0687">Ribonucleoprotein</keyword>
<name>A0A1W1D7E5_9ZZZZ</name>
<dbReference type="HAMAP" id="MF_00374">
    <property type="entry name" value="Ribosomal_uL29"/>
    <property type="match status" value="1"/>
</dbReference>
<dbReference type="AlphaFoldDB" id="A0A1W1D7E5"/>
<proteinExistence type="inferred from homology"/>
<dbReference type="GO" id="GO:0006412">
    <property type="term" value="P:translation"/>
    <property type="evidence" value="ECO:0007669"/>
    <property type="project" value="InterPro"/>
</dbReference>